<feature type="region of interest" description="Disordered" evidence="1">
    <location>
        <begin position="142"/>
        <end position="162"/>
    </location>
</feature>
<reference evidence="3" key="1">
    <citation type="journal article" date="2013" name="Genome Announc.">
        <title>Genome sequence of the food spoilage yeast Zygosaccharomyces bailii CLIB 213(T).</title>
        <authorList>
            <person name="Galeote V."/>
            <person name="Bigey F."/>
            <person name="Devillers H."/>
            <person name="Neuveglise C."/>
            <person name="Dequin S."/>
        </authorList>
    </citation>
    <scope>NUCLEOTIDE SEQUENCE [LARGE SCALE GENOMIC DNA]</scope>
    <source>
        <strain evidence="3">CLIB 213 / ATCC 58445 / CBS 680 / CCRC 21525 / NBRC 1098 / NCYC 1416 / NRRL Y-2227</strain>
    </source>
</reference>
<gene>
    <name evidence="2" type="ORF">BN860_04786g</name>
</gene>
<protein>
    <submittedName>
        <fullName evidence="2">ZYBA0S06-04786g1_1</fullName>
    </submittedName>
</protein>
<dbReference type="Pfam" id="PF20993">
    <property type="entry name" value="CENPH"/>
    <property type="match status" value="1"/>
</dbReference>
<name>A0A8J2T7E9_ZYGB2</name>
<organism evidence="2 3">
    <name type="scientific">Zygosaccharomyces bailii (strain CLIB 213 / ATCC 58445 / CBS 680 / BCRC 21525 / NBRC 1098 / NCYC 1416 / NRRL Y-2227)</name>
    <dbReference type="NCBI Taxonomy" id="1333698"/>
    <lineage>
        <taxon>Eukaryota</taxon>
        <taxon>Fungi</taxon>
        <taxon>Dikarya</taxon>
        <taxon>Ascomycota</taxon>
        <taxon>Saccharomycotina</taxon>
        <taxon>Saccharomycetes</taxon>
        <taxon>Saccharomycetales</taxon>
        <taxon>Saccharomycetaceae</taxon>
        <taxon>Zygosaccharomyces</taxon>
    </lineage>
</organism>
<dbReference type="AlphaFoldDB" id="A0A8J2T7E9"/>
<accession>A0A8J2T7E9</accession>
<dbReference type="InterPro" id="IPR048744">
    <property type="entry name" value="MCM16"/>
</dbReference>
<proteinExistence type="predicted"/>
<evidence type="ECO:0000313" key="2">
    <source>
        <dbReference type="EMBL" id="CDF90274.1"/>
    </source>
</evidence>
<sequence length="184" mass="21436">MERVVELEKQHVLMHGELLKALDELYLLQQGAKLDREKERTAQVRRQLQMSLEKSAAILRALDRLGHEQRISEPLSENSTERLLANRLRNLMNENYRLDGNVNEILTKQTELSEELRKKRSYYWSLVDRLKRLSADIDIQEPTAKGEELQEPTTSDGTELEKENETIEQLLIALKVHGGYDPFI</sequence>
<dbReference type="EMBL" id="HG316459">
    <property type="protein sequence ID" value="CDF90274.1"/>
    <property type="molecule type" value="Genomic_DNA"/>
</dbReference>
<keyword evidence="3" id="KW-1185">Reference proteome</keyword>
<evidence type="ECO:0000256" key="1">
    <source>
        <dbReference type="SAM" id="MobiDB-lite"/>
    </source>
</evidence>
<evidence type="ECO:0000313" key="3">
    <source>
        <dbReference type="Proteomes" id="UP000019375"/>
    </source>
</evidence>
<dbReference type="OrthoDB" id="4035717at2759"/>
<dbReference type="Proteomes" id="UP000019375">
    <property type="component" value="Unassembled WGS sequence"/>
</dbReference>